<dbReference type="RefSeq" id="WP_092065859.1">
    <property type="nucleotide sequence ID" value="NZ_FOJU01000004.1"/>
</dbReference>
<proteinExistence type="predicted"/>
<feature type="chain" id="PRO_5011635087" evidence="2">
    <location>
        <begin position="21"/>
        <end position="239"/>
    </location>
</feature>
<keyword evidence="1" id="KW-0175">Coiled coil</keyword>
<dbReference type="SUPFAM" id="SSF50346">
    <property type="entry name" value="PRC-barrel domain"/>
    <property type="match status" value="1"/>
</dbReference>
<protein>
    <submittedName>
        <fullName evidence="4">PRC-barrel domain-containing protein</fullName>
    </submittedName>
</protein>
<dbReference type="PANTHER" id="PTHR36505">
    <property type="entry name" value="BLR1072 PROTEIN"/>
    <property type="match status" value="1"/>
</dbReference>
<keyword evidence="2" id="KW-0732">Signal</keyword>
<evidence type="ECO:0000256" key="1">
    <source>
        <dbReference type="SAM" id="Coils"/>
    </source>
</evidence>
<dbReference type="Gene3D" id="2.30.30.240">
    <property type="entry name" value="PRC-barrel domain"/>
    <property type="match status" value="1"/>
</dbReference>
<dbReference type="STRING" id="871651.SAMN05421688_2756"/>
<dbReference type="Pfam" id="PF05239">
    <property type="entry name" value="PRC"/>
    <property type="match status" value="1"/>
</dbReference>
<evidence type="ECO:0000259" key="3">
    <source>
        <dbReference type="Pfam" id="PF05239"/>
    </source>
</evidence>
<dbReference type="OrthoDB" id="7876889at2"/>
<dbReference type="AlphaFoldDB" id="A0A1I0Y404"/>
<reference evidence="4 5" key="1">
    <citation type="submission" date="2016-10" db="EMBL/GenBank/DDBJ databases">
        <authorList>
            <person name="de Groot N.N."/>
        </authorList>
    </citation>
    <scope>NUCLEOTIDE SEQUENCE [LARGE SCALE GENOMIC DNA]</scope>
    <source>
        <strain evidence="4 5">DSM 29316</strain>
    </source>
</reference>
<feature type="domain" description="PRC-barrel" evidence="3">
    <location>
        <begin position="120"/>
        <end position="206"/>
    </location>
</feature>
<gene>
    <name evidence="4" type="ORF">SAMN05421688_2756</name>
</gene>
<name>A0A1I0Y404_9RHOB</name>
<sequence length="239" mass="25025">MKRLLATTAIVFAASTPAFAESHAMEAETDAEVQAQTELGTEMNQAGEEIEQAADDAAAEIDQAAEDTAQAAENAGDEVEQMAQDGLETDTDATLNADANATAMNDSLFIGSASVNAGALSASELIGKYVYSSEAEVSGDAMAEADENWNNIGEVNDILMSADGKMQSVVLDIGGFLGMGEHTVAVSMDKLDIVQDSDDADDYFVVVKATKDELMAAPEFNKDDIGTNTAVEESETVTE</sequence>
<organism evidence="4 5">
    <name type="scientific">Poseidonocella pacifica</name>
    <dbReference type="NCBI Taxonomy" id="871651"/>
    <lineage>
        <taxon>Bacteria</taxon>
        <taxon>Pseudomonadati</taxon>
        <taxon>Pseudomonadota</taxon>
        <taxon>Alphaproteobacteria</taxon>
        <taxon>Rhodobacterales</taxon>
        <taxon>Roseobacteraceae</taxon>
        <taxon>Poseidonocella</taxon>
    </lineage>
</organism>
<dbReference type="InterPro" id="IPR027275">
    <property type="entry name" value="PRC-brl_dom"/>
</dbReference>
<evidence type="ECO:0000313" key="4">
    <source>
        <dbReference type="EMBL" id="SFB07436.1"/>
    </source>
</evidence>
<feature type="coiled-coil region" evidence="1">
    <location>
        <begin position="43"/>
        <end position="74"/>
    </location>
</feature>
<accession>A0A1I0Y404</accession>
<dbReference type="Proteomes" id="UP000198796">
    <property type="component" value="Unassembled WGS sequence"/>
</dbReference>
<feature type="signal peptide" evidence="2">
    <location>
        <begin position="1"/>
        <end position="20"/>
    </location>
</feature>
<dbReference type="InterPro" id="IPR011033">
    <property type="entry name" value="PRC_barrel-like_sf"/>
</dbReference>
<keyword evidence="5" id="KW-1185">Reference proteome</keyword>
<dbReference type="EMBL" id="FOJU01000004">
    <property type="protein sequence ID" value="SFB07436.1"/>
    <property type="molecule type" value="Genomic_DNA"/>
</dbReference>
<dbReference type="PANTHER" id="PTHR36505:SF1">
    <property type="entry name" value="BLR1072 PROTEIN"/>
    <property type="match status" value="1"/>
</dbReference>
<evidence type="ECO:0000256" key="2">
    <source>
        <dbReference type="SAM" id="SignalP"/>
    </source>
</evidence>
<evidence type="ECO:0000313" key="5">
    <source>
        <dbReference type="Proteomes" id="UP000198796"/>
    </source>
</evidence>